<evidence type="ECO:0000256" key="2">
    <source>
        <dbReference type="ARBA" id="ARBA00022771"/>
    </source>
</evidence>
<evidence type="ECO:0000256" key="1">
    <source>
        <dbReference type="ARBA" id="ARBA00022723"/>
    </source>
</evidence>
<name>A0AAV2CGQ7_9ROSI</name>
<dbReference type="EMBL" id="OZ034813">
    <property type="protein sequence ID" value="CAL1355043.1"/>
    <property type="molecule type" value="Genomic_DNA"/>
</dbReference>
<gene>
    <name evidence="8" type="ORF">LTRI10_LOCUS2823</name>
</gene>
<keyword evidence="9" id="KW-1185">Reference proteome</keyword>
<evidence type="ECO:0000256" key="4">
    <source>
        <dbReference type="PROSITE-ProRule" id="PRU01343"/>
    </source>
</evidence>
<keyword evidence="1" id="KW-0479">Metal-binding</keyword>
<protein>
    <recommendedName>
        <fullName evidence="7">GRF-type domain-containing protein</fullName>
    </recommendedName>
</protein>
<dbReference type="PROSITE" id="PS51999">
    <property type="entry name" value="ZF_GRF"/>
    <property type="match status" value="1"/>
</dbReference>
<reference evidence="8 9" key="1">
    <citation type="submission" date="2024-04" db="EMBL/GenBank/DDBJ databases">
        <authorList>
            <person name="Fracassetti M."/>
        </authorList>
    </citation>
    <scope>NUCLEOTIDE SEQUENCE [LARGE SCALE GENOMIC DNA]</scope>
</reference>
<keyword evidence="2 4" id="KW-0863">Zinc-finger</keyword>
<evidence type="ECO:0000259" key="7">
    <source>
        <dbReference type="PROSITE" id="PS51999"/>
    </source>
</evidence>
<evidence type="ECO:0000256" key="3">
    <source>
        <dbReference type="ARBA" id="ARBA00022833"/>
    </source>
</evidence>
<keyword evidence="3" id="KW-0862">Zinc</keyword>
<dbReference type="Pfam" id="PF06839">
    <property type="entry name" value="Zn_ribbon_GRF"/>
    <property type="match status" value="1"/>
</dbReference>
<dbReference type="Proteomes" id="UP001497516">
    <property type="component" value="Chromosome 1"/>
</dbReference>
<feature type="coiled-coil region" evidence="5">
    <location>
        <begin position="93"/>
        <end position="120"/>
    </location>
</feature>
<keyword evidence="5" id="KW-0175">Coiled coil</keyword>
<dbReference type="InterPro" id="IPR010666">
    <property type="entry name" value="Znf_GRF"/>
</dbReference>
<evidence type="ECO:0000256" key="6">
    <source>
        <dbReference type="SAM" id="MobiDB-lite"/>
    </source>
</evidence>
<feature type="compositionally biased region" description="Polar residues" evidence="6">
    <location>
        <begin position="20"/>
        <end position="32"/>
    </location>
</feature>
<evidence type="ECO:0000256" key="5">
    <source>
        <dbReference type="SAM" id="Coils"/>
    </source>
</evidence>
<sequence length="144" mass="16450">MSARSSSARKGCARDESAKEGSSSSTNANNDSVPRCDHKVPCIGNKSGTSRNPERQFYCCPYWKTEDCRFFIWLDVYEMQIRNGSWGDLLAKLIESEEMNKKLSEELLRTKEDRARMISEMSRLSNVICSLDSRIRSLMVFCGK</sequence>
<evidence type="ECO:0000313" key="9">
    <source>
        <dbReference type="Proteomes" id="UP001497516"/>
    </source>
</evidence>
<organism evidence="8 9">
    <name type="scientific">Linum trigynum</name>
    <dbReference type="NCBI Taxonomy" id="586398"/>
    <lineage>
        <taxon>Eukaryota</taxon>
        <taxon>Viridiplantae</taxon>
        <taxon>Streptophyta</taxon>
        <taxon>Embryophyta</taxon>
        <taxon>Tracheophyta</taxon>
        <taxon>Spermatophyta</taxon>
        <taxon>Magnoliopsida</taxon>
        <taxon>eudicotyledons</taxon>
        <taxon>Gunneridae</taxon>
        <taxon>Pentapetalae</taxon>
        <taxon>rosids</taxon>
        <taxon>fabids</taxon>
        <taxon>Malpighiales</taxon>
        <taxon>Linaceae</taxon>
        <taxon>Linum</taxon>
    </lineage>
</organism>
<proteinExistence type="predicted"/>
<accession>A0AAV2CGQ7</accession>
<feature type="region of interest" description="Disordered" evidence="6">
    <location>
        <begin position="1"/>
        <end position="53"/>
    </location>
</feature>
<feature type="domain" description="GRF-type" evidence="7">
    <location>
        <begin position="36"/>
        <end position="77"/>
    </location>
</feature>
<evidence type="ECO:0000313" key="8">
    <source>
        <dbReference type="EMBL" id="CAL1355043.1"/>
    </source>
</evidence>
<dbReference type="AlphaFoldDB" id="A0AAV2CGQ7"/>
<dbReference type="GO" id="GO:0008270">
    <property type="term" value="F:zinc ion binding"/>
    <property type="evidence" value="ECO:0007669"/>
    <property type="project" value="UniProtKB-KW"/>
</dbReference>